<evidence type="ECO:0000313" key="2">
    <source>
        <dbReference type="Proteomes" id="UP000038830"/>
    </source>
</evidence>
<organism evidence="1 2">
    <name type="scientific">Cyberlindnera jadinii (strain ATCC 18201 / CBS 1600 / BCRC 20928 / JCM 3617 / NBRC 0987 / NRRL Y-1542)</name>
    <name type="common">Torula yeast</name>
    <name type="synonym">Candida utilis</name>
    <dbReference type="NCBI Taxonomy" id="983966"/>
    <lineage>
        <taxon>Eukaryota</taxon>
        <taxon>Fungi</taxon>
        <taxon>Dikarya</taxon>
        <taxon>Ascomycota</taxon>
        <taxon>Saccharomycotina</taxon>
        <taxon>Saccharomycetes</taxon>
        <taxon>Phaffomycetales</taxon>
        <taxon>Phaffomycetaceae</taxon>
        <taxon>Cyberlindnera</taxon>
    </lineage>
</organism>
<proteinExistence type="predicted"/>
<dbReference type="AlphaFoldDB" id="A0A0H5CBL6"/>
<reference evidence="2" key="1">
    <citation type="journal article" date="2015" name="J. Biotechnol.">
        <title>The structure of the Cyberlindnera jadinii genome and its relation to Candida utilis analyzed by the occurrence of single nucleotide polymorphisms.</title>
        <authorList>
            <person name="Rupp O."/>
            <person name="Brinkrolf K."/>
            <person name="Buerth C."/>
            <person name="Kunigo M."/>
            <person name="Schneider J."/>
            <person name="Jaenicke S."/>
            <person name="Goesmann A."/>
            <person name="Puehler A."/>
            <person name="Jaeger K.-E."/>
            <person name="Ernst J.F."/>
        </authorList>
    </citation>
    <scope>NUCLEOTIDE SEQUENCE [LARGE SCALE GENOMIC DNA]</scope>
    <source>
        <strain evidence="2">ATCC 18201 / CBS 1600 / BCRC 20928 / JCM 3617 / NBRC 0987 / NRRL Y-1542</strain>
    </source>
</reference>
<dbReference type="Proteomes" id="UP000038830">
    <property type="component" value="Unassembled WGS sequence"/>
</dbReference>
<sequence length="69" mass="7383">MPRVHVGFNTFHQWSFSQIQAKEGRQEKKKENFRVTGPCDRECVATAVSVEAHNGVIGRGRGGGGGGGA</sequence>
<protein>
    <submittedName>
        <fullName evidence="1">Uncharacterized protein</fullName>
    </submittedName>
</protein>
<evidence type="ECO:0000313" key="1">
    <source>
        <dbReference type="EMBL" id="CEP21839.1"/>
    </source>
</evidence>
<accession>A0A0H5CBL6</accession>
<dbReference type="EMBL" id="CDQK01000002">
    <property type="protein sequence ID" value="CEP21839.1"/>
    <property type="molecule type" value="Genomic_DNA"/>
</dbReference>
<name>A0A0H5CBL6_CYBJN</name>
<gene>
    <name evidence="1" type="ORF">BN1211_2046</name>
</gene>